<dbReference type="InterPro" id="IPR036234">
    <property type="entry name" value="SA_I/II_PAC_V_sf"/>
</dbReference>
<dbReference type="Gene3D" id="2.60.530.10">
    <property type="entry name" value="Major cell-surface adhesin PAc"/>
    <property type="match status" value="1"/>
</dbReference>
<feature type="compositionally biased region" description="Pro residues" evidence="2">
    <location>
        <begin position="690"/>
        <end position="700"/>
    </location>
</feature>
<dbReference type="SUPFAM" id="SSF74914">
    <property type="entry name" value="V-region of surface antigen I/II (SA I/II, PAC)"/>
    <property type="match status" value="1"/>
</dbReference>
<feature type="coiled-coil region" evidence="1">
    <location>
        <begin position="115"/>
        <end position="243"/>
    </location>
</feature>
<dbReference type="Proteomes" id="UP000297747">
    <property type="component" value="Unassembled WGS sequence"/>
</dbReference>
<evidence type="ECO:0000256" key="1">
    <source>
        <dbReference type="SAM" id="Coils"/>
    </source>
</evidence>
<feature type="signal peptide" evidence="3">
    <location>
        <begin position="1"/>
        <end position="28"/>
    </location>
</feature>
<dbReference type="InterPro" id="IPR013574">
    <property type="entry name" value="Glucan-bd_C/Surface_Ag-I/II_V"/>
</dbReference>
<name>A0A4Y9FPZ7_STRAI</name>
<protein>
    <recommendedName>
        <fullName evidence="4">Glucan-binding protein C/Surface antigen I/II V-domain domain-containing protein</fullName>
    </recommendedName>
</protein>
<dbReference type="Gene3D" id="6.10.250.2200">
    <property type="match status" value="1"/>
</dbReference>
<comment type="caution">
    <text evidence="5">The sequence shown here is derived from an EMBL/GenBank/DDBJ whole genome shotgun (WGS) entry which is preliminary data.</text>
</comment>
<proteinExistence type="predicted"/>
<feature type="compositionally biased region" description="Polar residues" evidence="2">
    <location>
        <begin position="1019"/>
        <end position="1033"/>
    </location>
</feature>
<keyword evidence="1" id="KW-0175">Coiled coil</keyword>
<feature type="chain" id="PRO_5021226430" description="Glucan-binding protein C/Surface antigen I/II V-domain domain-containing protein" evidence="3">
    <location>
        <begin position="29"/>
        <end position="1301"/>
    </location>
</feature>
<feature type="domain" description="Glucan-binding protein C/Surface antigen I/II V-domain" evidence="4">
    <location>
        <begin position="313"/>
        <end position="531"/>
    </location>
</feature>
<evidence type="ECO:0000313" key="5">
    <source>
        <dbReference type="EMBL" id="TFU31294.1"/>
    </source>
</evidence>
<reference evidence="5 6" key="1">
    <citation type="submission" date="2019-03" db="EMBL/GenBank/DDBJ databases">
        <title>Diversity of the mouse oral microbiome.</title>
        <authorList>
            <person name="Joseph S."/>
            <person name="Aduse-Opoku J."/>
            <person name="Curtis M."/>
            <person name="Wade W."/>
            <person name="Hashim A."/>
        </authorList>
    </citation>
    <scope>NUCLEOTIDE SEQUENCE [LARGE SCALE GENOMIC DNA]</scope>
    <source>
        <strain evidence="5 6">HT4</strain>
    </source>
</reference>
<feature type="region of interest" description="Disordered" evidence="2">
    <location>
        <begin position="1006"/>
        <end position="1033"/>
    </location>
</feature>
<evidence type="ECO:0000259" key="4">
    <source>
        <dbReference type="Pfam" id="PF08363"/>
    </source>
</evidence>
<evidence type="ECO:0000256" key="3">
    <source>
        <dbReference type="SAM" id="SignalP"/>
    </source>
</evidence>
<sequence>MKKNAYYLSIGIALYSLSLLATPTEVWAETPTSPTPEASTPPNTIPVKNTEHQQAIQDAQKAGVEVIEFGYKQAPSKEAAEKMAQDQTDYIRTTTKEYLAASKTYQNEAPHYQQYLKEQEKFQDASLEYAQYEEQENHYQSELARYQEQENNYQKELEKYEEDQAANLSLQEEFENSQKQYEKDQATYQEKLRHYEAAKKEADLAVADYQRKVENYQVEKMRYETAKKAYDAEVEEAEKLTQTDGYLSQVSAQYLISRSEPNATVRFEGVTKFIGPSHQFGNALSGIGGSVSDLPVSHTPILSRGAGAATAAKAGDGYGLILEKGKPITVIYSGLEQTSYDGQKIAQLVYTYELTSTFASDQSATAFIYTDPTKTIYTGTSGQNKGLVDFTIRQTISYYLENGKKVQFREDAPALLSFASRNNTFEFGEQEYVRLHKGMTFIPISGSSVTGEDGYVAARGSNNSIKDGSRFNRGDWDSDGHPNEYYGAGVARVIGDTISFDFGIRYSQENINRSSQPLHLRSGSRQWFTVNADIKAKGIINARPGNPPVMPHEPNLPALPLKPMAPIKPIAPTYRSLTRPIAPVKPARKHRVIPHKPRPPKEVEQPKFPNIPIIFIQRIVYPTIKINYARQYRPPVSQANGIQATPAPSNNTIATRNYSLPLTLEQASSTIVYPSPSLYPPALTRQNPQPVTPPTLPTPASPTIKKSPIPHGSPALMEKELRDYWFSKNTGISGDDKELFFRFIDELEKEGRAKYGNDLAKINQHIANGIAYKNYGVGGLQPKVADVGEEPKNKDALKLMDEIHQLDRFKIDFPHLAAPIATASQSGLKKEVLKGLLGLNAGMFFGVMPGDVFFQANSWLGDTLTTMNEKDKITDKDAFIIHTLYLNKPLNEAIKHYYSISDLDKKREDLYQLALKVKYPKSPNPELLLKVSSIISYSTIGLVAVFHILAPIKQKWEELKGDWKGLKSGWNDFNDNIWKGIKSGWNDFSDKLKEYWEKFTSFFSKDQGSKKSAGKAQDKQLSPKLTTSKQGQAKTGSLFSKMAQAIKPVSKVLHKTIIQPAKNIFKTVGNILQKKVVHPIKQALKPVTKTLNKTIIQPAKNIFKTIGNIIQKKVVQPFKQFLKPVTKPLHKTIVQPVRNIFKTVGNILQKKVVQPIKQAIKPTTKTPQKKIIQPTKKVIKRVENLIQKKMMQPFKQVSKPVTKALHKKIIQPMKKAGKSIQKKVIQPIRQATKPVAKTIQKRVLQPIQRIANRVTAPIQRKVIRPVRQENRPARKPKAPKPTQRAKAPQRRGRKPAKKKGR</sequence>
<evidence type="ECO:0000313" key="6">
    <source>
        <dbReference type="Proteomes" id="UP000297747"/>
    </source>
</evidence>
<dbReference type="EMBL" id="SPQA01000006">
    <property type="protein sequence ID" value="TFU31294.1"/>
    <property type="molecule type" value="Genomic_DNA"/>
</dbReference>
<feature type="compositionally biased region" description="Basic residues" evidence="2">
    <location>
        <begin position="1287"/>
        <end position="1301"/>
    </location>
</feature>
<accession>A0A4Y9FPZ7</accession>
<keyword evidence="3" id="KW-0732">Signal</keyword>
<dbReference type="RefSeq" id="WP_135052470.1">
    <property type="nucleotide sequence ID" value="NZ_CAKOCW010000008.1"/>
</dbReference>
<dbReference type="Pfam" id="PF08363">
    <property type="entry name" value="GbpC"/>
    <property type="match status" value="1"/>
</dbReference>
<feature type="region of interest" description="Disordered" evidence="2">
    <location>
        <begin position="1262"/>
        <end position="1301"/>
    </location>
</feature>
<feature type="region of interest" description="Disordered" evidence="2">
    <location>
        <begin position="687"/>
        <end position="710"/>
    </location>
</feature>
<organism evidence="5 6">
    <name type="scientific">Streptococcus acidominimus</name>
    <dbReference type="NCBI Taxonomy" id="1326"/>
    <lineage>
        <taxon>Bacteria</taxon>
        <taxon>Bacillati</taxon>
        <taxon>Bacillota</taxon>
        <taxon>Bacilli</taxon>
        <taxon>Lactobacillales</taxon>
        <taxon>Streptococcaceae</taxon>
        <taxon>Streptococcus</taxon>
    </lineage>
</organism>
<gene>
    <name evidence="5" type="ORF">E4U01_02770</name>
</gene>
<evidence type="ECO:0000256" key="2">
    <source>
        <dbReference type="SAM" id="MobiDB-lite"/>
    </source>
</evidence>